<dbReference type="Proteomes" id="UP000722791">
    <property type="component" value="Unassembled WGS sequence"/>
</dbReference>
<feature type="compositionally biased region" description="Polar residues" evidence="1">
    <location>
        <begin position="876"/>
        <end position="889"/>
    </location>
</feature>
<protein>
    <submittedName>
        <fullName evidence="3">Uncharacterized protein</fullName>
    </submittedName>
</protein>
<sequence>MSGRPQPALESLTGPLALATPSARYAVAAVSSHSPEERPKTAEERTTKHVRPTNDQEPHLVSGDCSLPLPQLETCQQVQAVLWLDPEDQVLADAEDVYDSDEDISDSSSLAGARLCILGGHGIGPCSCGGSDNGGSGRGSGSDVRMADTTCGSAPDPPPSRDPVAAHLSSVGPDTVQPPSALLCATSLPVVNSAVTSYTSPYPGYSSGSPSNQTRNCLAIAEAGQARDYTRSGGSGSSTAADCGGGGGGGGGGGNSSSACGVSRVTPEGHAGTACCCASVLKQCEPDQDQLPSKRRCLDCGTAAPQSTIPLPVLHDGDSTEYRYACHKAPPIAREELLQKQLPASLSSELERPVGQGQTTNSQDRHRNGMVLACETSKAGTGQLAGQSSIRPRLWPEQGRLQPVTQPPPTRSADSGVVPPSLELADQLARQPFSRAYIDPTRSTCNSCMATSYQRMSARGCTNLHPYVPAFLEHAGAHHVQNSFSSRFGGNGGIATAPASAPASKVQQMPPAYFRQSCSPHSGAGTGCGGPLSARSCGMTVIPSTVCRDKLGALTRERPAPSRASSHRLEDSTTRVGAPATGHVPSAPVALAIPYARAMSPSISGGPNDCWSGASPETPESLACRCSLCTPVAPIAIEPRPLSNQRPSAPYTPYAIHGVQLAQPSIDPNRSYGSTGAHTTPCPSTCLPSPHAPGQFTGPVGQLPHYIAPYSRQMAHQPSRLFRRAASPGGPFHACQSPFEYAPCGQRSMNSTNGPPGTGHGHPHHLTCSIKRELSLPEMPSITSDGGADGGWKPSLQLRCEERSPSSGGAAAPQRQSSGVSSVAGAAVSRRLLHEPGPSSSSEATMGRGTAEVPSETQRHQNQLLPGPEPTEHQQHNMGRISSGSSANSDLALENVPEPALAVAAVGERPGTQPAPLQEAEREPPEAPAVAPSKGTAVAGNSQQPTQQLLQQLLLQRKPQQQYPRQHQGQVQRKPVSPQVRPQTDSSERPHTCSEPQSYTWHAAQDRATASTEMAPPPQRRDAHPGSGSAVSNARQAVVLPPQARPDCTTVPLLTPNSPPRRDLPHQCMRHCLLPCTPLPSSVPAASMAGVSNCRVAVAAGGCGAHLSAAAAGFSPAADSGRPNRVSPTFQPTAAASVLVMPGPAATQMTAAPVMCRCPHCRTSVDRGGQASSWQTAPRQSDVMKAPPNAAQYTVKSLQHAGATTGAAGRAHWSG</sequence>
<feature type="region of interest" description="Disordered" evidence="1">
    <location>
        <begin position="746"/>
        <end position="765"/>
    </location>
</feature>
<comment type="caution">
    <text evidence="3">The sequence shown here is derived from an EMBL/GenBank/DDBJ whole genome shotgun (WGS) entry which is preliminary data.</text>
</comment>
<feature type="compositionally biased region" description="Low complexity" evidence="1">
    <location>
        <begin position="957"/>
        <end position="973"/>
    </location>
</feature>
<feature type="region of interest" description="Disordered" evidence="1">
    <location>
        <begin position="556"/>
        <end position="583"/>
    </location>
</feature>
<feature type="region of interest" description="Disordered" evidence="1">
    <location>
        <begin position="378"/>
        <end position="417"/>
    </location>
</feature>
<feature type="region of interest" description="Disordered" evidence="1">
    <location>
        <begin position="133"/>
        <end position="173"/>
    </location>
</feature>
<feature type="compositionally biased region" description="Low complexity" evidence="1">
    <location>
        <begin position="817"/>
        <end position="829"/>
    </location>
</feature>
<name>A0A8J4GC86_9CHLO</name>
<evidence type="ECO:0000256" key="1">
    <source>
        <dbReference type="SAM" id="MobiDB-lite"/>
    </source>
</evidence>
<dbReference type="Proteomes" id="UP000747110">
    <property type="component" value="Unassembled WGS sequence"/>
</dbReference>
<evidence type="ECO:0000313" key="4">
    <source>
        <dbReference type="Proteomes" id="UP000722791"/>
    </source>
</evidence>
<feature type="region of interest" description="Disordered" evidence="1">
    <location>
        <begin position="910"/>
        <end position="944"/>
    </location>
</feature>
<evidence type="ECO:0000313" key="3">
    <source>
        <dbReference type="EMBL" id="GIM04189.1"/>
    </source>
</evidence>
<feature type="region of interest" description="Disordered" evidence="1">
    <location>
        <begin position="345"/>
        <end position="364"/>
    </location>
</feature>
<reference evidence="3" key="1">
    <citation type="journal article" date="2021" name="Proc. Natl. Acad. Sci. U.S.A.">
        <title>Three genomes in the algal genus Volvox reveal the fate of a haploid sex-determining region after a transition to homothallism.</title>
        <authorList>
            <person name="Yamamoto K."/>
            <person name="Hamaji T."/>
            <person name="Kawai-Toyooka H."/>
            <person name="Matsuzaki R."/>
            <person name="Takahashi F."/>
            <person name="Nishimura Y."/>
            <person name="Kawachi M."/>
            <person name="Noguchi H."/>
            <person name="Minakuchi Y."/>
            <person name="Umen J.G."/>
            <person name="Toyoda A."/>
            <person name="Nozaki H."/>
        </authorList>
    </citation>
    <scope>NUCLEOTIDE SEQUENCE</scope>
    <source>
        <strain evidence="3">NIES-3785</strain>
        <strain evidence="2">NIES-3786</strain>
    </source>
</reference>
<dbReference type="EMBL" id="BNCQ01000015">
    <property type="protein sequence ID" value="GIM04189.1"/>
    <property type="molecule type" value="Genomic_DNA"/>
</dbReference>
<feature type="region of interest" description="Disordered" evidence="1">
    <location>
        <begin position="800"/>
        <end position="890"/>
    </location>
</feature>
<feature type="compositionally biased region" description="Polar residues" evidence="1">
    <location>
        <begin position="378"/>
        <end position="390"/>
    </location>
</feature>
<evidence type="ECO:0000313" key="5">
    <source>
        <dbReference type="Proteomes" id="UP000747110"/>
    </source>
</evidence>
<feature type="region of interest" description="Disordered" evidence="1">
    <location>
        <begin position="957"/>
        <end position="1033"/>
    </location>
</feature>
<accession>A0A8J4GC86</accession>
<organism evidence="3 4">
    <name type="scientific">Volvox reticuliferus</name>
    <dbReference type="NCBI Taxonomy" id="1737510"/>
    <lineage>
        <taxon>Eukaryota</taxon>
        <taxon>Viridiplantae</taxon>
        <taxon>Chlorophyta</taxon>
        <taxon>core chlorophytes</taxon>
        <taxon>Chlorophyceae</taxon>
        <taxon>CS clade</taxon>
        <taxon>Chlamydomonadales</taxon>
        <taxon>Volvocaceae</taxon>
        <taxon>Volvox</taxon>
    </lineage>
</organism>
<dbReference type="EMBL" id="BNCP01000009">
    <property type="protein sequence ID" value="GIL76719.1"/>
    <property type="molecule type" value="Genomic_DNA"/>
</dbReference>
<proteinExistence type="predicted"/>
<evidence type="ECO:0000313" key="2">
    <source>
        <dbReference type="EMBL" id="GIL76719.1"/>
    </source>
</evidence>
<feature type="region of interest" description="Disordered" evidence="1">
    <location>
        <begin position="27"/>
        <end position="62"/>
    </location>
</feature>
<dbReference type="OrthoDB" id="10470588at2759"/>
<feature type="compositionally biased region" description="Basic and acidic residues" evidence="1">
    <location>
        <begin position="34"/>
        <end position="58"/>
    </location>
</feature>
<dbReference type="AlphaFoldDB" id="A0A8J4GC86"/>
<gene>
    <name evidence="2" type="ORF">Vretifemale_6311</name>
    <name evidence="3" type="ORF">Vretimale_8809</name>
</gene>
<keyword evidence="5" id="KW-1185">Reference proteome</keyword>